<gene>
    <name evidence="1" type="ORF">SAMN06265370_12610</name>
</gene>
<sequence>MRDTNAFLPSDLFTELQDSLISARVVNLIGPRQVGKTTLIRDLFGHGRFVTLDDSAILAAIDADPEGQLSSQQSTSPGWTA</sequence>
<organism evidence="1 2">
    <name type="scientific">Puniceibacterium sediminis</name>
    <dbReference type="NCBI Taxonomy" id="1608407"/>
    <lineage>
        <taxon>Bacteria</taxon>
        <taxon>Pseudomonadati</taxon>
        <taxon>Pseudomonadota</taxon>
        <taxon>Alphaproteobacteria</taxon>
        <taxon>Rhodobacterales</taxon>
        <taxon>Paracoccaceae</taxon>
        <taxon>Puniceibacterium</taxon>
    </lineage>
</organism>
<evidence type="ECO:0000313" key="1">
    <source>
        <dbReference type="EMBL" id="SNR79899.1"/>
    </source>
</evidence>
<dbReference type="EMBL" id="FZNN01000026">
    <property type="protein sequence ID" value="SNR79899.1"/>
    <property type="molecule type" value="Genomic_DNA"/>
</dbReference>
<evidence type="ECO:0008006" key="3">
    <source>
        <dbReference type="Google" id="ProtNLM"/>
    </source>
</evidence>
<evidence type="ECO:0000313" key="2">
    <source>
        <dbReference type="Proteomes" id="UP000198417"/>
    </source>
</evidence>
<keyword evidence="2" id="KW-1185">Reference proteome</keyword>
<dbReference type="RefSeq" id="WP_176439207.1">
    <property type="nucleotide sequence ID" value="NZ_FZNN01000026.1"/>
</dbReference>
<dbReference type="AlphaFoldDB" id="A0A238ZA05"/>
<dbReference type="Proteomes" id="UP000198417">
    <property type="component" value="Unassembled WGS sequence"/>
</dbReference>
<name>A0A238ZA05_9RHOB</name>
<accession>A0A238ZA05</accession>
<protein>
    <recommendedName>
        <fullName evidence="3">AAA domain-containing protein</fullName>
    </recommendedName>
</protein>
<reference evidence="1 2" key="1">
    <citation type="submission" date="2017-06" db="EMBL/GenBank/DDBJ databases">
        <authorList>
            <person name="Kim H.J."/>
            <person name="Triplett B.A."/>
        </authorList>
    </citation>
    <scope>NUCLEOTIDE SEQUENCE [LARGE SCALE GENOMIC DNA]</scope>
    <source>
        <strain evidence="1 2">DSM 29052</strain>
    </source>
</reference>
<dbReference type="Gene3D" id="3.40.50.300">
    <property type="entry name" value="P-loop containing nucleotide triphosphate hydrolases"/>
    <property type="match status" value="1"/>
</dbReference>
<dbReference type="InterPro" id="IPR027417">
    <property type="entry name" value="P-loop_NTPase"/>
</dbReference>
<proteinExistence type="predicted"/>